<feature type="transmembrane region" description="Helical" evidence="1">
    <location>
        <begin position="181"/>
        <end position="199"/>
    </location>
</feature>
<accession>A0A931F7Y2</accession>
<evidence type="ECO:0000313" key="4">
    <source>
        <dbReference type="Proteomes" id="UP000637757"/>
    </source>
</evidence>
<feature type="domain" description="Phosphatidic acid phosphatase type 2/haloperoxidase" evidence="2">
    <location>
        <begin position="81"/>
        <end position="196"/>
    </location>
</feature>
<dbReference type="SMART" id="SM00014">
    <property type="entry name" value="acidPPc"/>
    <property type="match status" value="1"/>
</dbReference>
<evidence type="ECO:0000259" key="2">
    <source>
        <dbReference type="SMART" id="SM00014"/>
    </source>
</evidence>
<dbReference type="AlphaFoldDB" id="A0A931F7Y2"/>
<dbReference type="InterPro" id="IPR000326">
    <property type="entry name" value="PAP2/HPO"/>
</dbReference>
<dbReference type="CDD" id="cd03392">
    <property type="entry name" value="PAP2_like_2"/>
    <property type="match status" value="1"/>
</dbReference>
<reference evidence="3" key="1">
    <citation type="submission" date="2020-09" db="EMBL/GenBank/DDBJ databases">
        <title>Genomic insights into the novelty and pathogenicity of a unique biofilm-forming Enterococcus sp. bacteria (Enterococcus lacertideformus) identified in reptiles.</title>
        <authorList>
            <person name="Agius J.E."/>
            <person name="Phalen D.N."/>
            <person name="Rose K."/>
            <person name="Eden J.-S."/>
        </authorList>
    </citation>
    <scope>NUCLEOTIDE SEQUENCE</scope>
    <source>
        <strain evidence="3">PHRS 0518</strain>
    </source>
</reference>
<dbReference type="Gene3D" id="1.20.144.10">
    <property type="entry name" value="Phosphatidic acid phosphatase type 2/haloperoxidase"/>
    <property type="match status" value="1"/>
</dbReference>
<keyword evidence="1" id="KW-0472">Membrane</keyword>
<feature type="transmembrane region" description="Helical" evidence="1">
    <location>
        <begin position="120"/>
        <end position="141"/>
    </location>
</feature>
<protein>
    <submittedName>
        <fullName evidence="3">Phosphatase PAP2 family protein</fullName>
    </submittedName>
</protein>
<organism evidence="3 4">
    <name type="scientific">Enterococcus lacertideformus</name>
    <dbReference type="NCBI Taxonomy" id="2771493"/>
    <lineage>
        <taxon>Bacteria</taxon>
        <taxon>Bacillati</taxon>
        <taxon>Bacillota</taxon>
        <taxon>Bacilli</taxon>
        <taxon>Lactobacillales</taxon>
        <taxon>Enterococcaceae</taxon>
        <taxon>Enterococcus</taxon>
    </lineage>
</organism>
<dbReference type="Proteomes" id="UP000637757">
    <property type="component" value="Unassembled WGS sequence"/>
</dbReference>
<name>A0A931F7Y2_9ENTE</name>
<feature type="transmembrane region" description="Helical" evidence="1">
    <location>
        <begin position="12"/>
        <end position="32"/>
    </location>
</feature>
<keyword evidence="1" id="KW-0812">Transmembrane</keyword>
<sequence length="206" mass="23883">MKKKHFYDGFSIYTGIILFLSVVLLHYGNRFYHVEAGLMIEIREKLHFFHSLFLWIATYMNLYLLTAVIIGILYVMHKVNIAYWILGNVIIVGLGCNYLLKNLFQRERPAVLTPFIQEYSYSYPSGSALVCTLLFGGLLLVSTQLIKHKYYRLFFQIMMIISIILVVLSRIYVGVHYPTDVLAGILFGFSSLLISRFLLKDFLRNG</sequence>
<dbReference type="PANTHER" id="PTHR14969:SF13">
    <property type="entry name" value="AT30094P"/>
    <property type="match status" value="1"/>
</dbReference>
<dbReference type="PANTHER" id="PTHR14969">
    <property type="entry name" value="SPHINGOSINE-1-PHOSPHATE PHOSPHOHYDROLASE"/>
    <property type="match status" value="1"/>
</dbReference>
<dbReference type="Pfam" id="PF01569">
    <property type="entry name" value="PAP2"/>
    <property type="match status" value="1"/>
</dbReference>
<feature type="transmembrane region" description="Helical" evidence="1">
    <location>
        <begin position="81"/>
        <end position="100"/>
    </location>
</feature>
<dbReference type="EMBL" id="JADAKE010000004">
    <property type="protein sequence ID" value="MBF8807254.1"/>
    <property type="molecule type" value="Genomic_DNA"/>
</dbReference>
<feature type="transmembrane region" description="Helical" evidence="1">
    <location>
        <begin position="153"/>
        <end position="175"/>
    </location>
</feature>
<feature type="transmembrane region" description="Helical" evidence="1">
    <location>
        <begin position="52"/>
        <end position="74"/>
    </location>
</feature>
<dbReference type="SUPFAM" id="SSF48317">
    <property type="entry name" value="Acid phosphatase/Vanadium-dependent haloperoxidase"/>
    <property type="match status" value="1"/>
</dbReference>
<comment type="caution">
    <text evidence="3">The sequence shown here is derived from an EMBL/GenBank/DDBJ whole genome shotgun (WGS) entry which is preliminary data.</text>
</comment>
<evidence type="ECO:0000313" key="3">
    <source>
        <dbReference type="EMBL" id="MBF8807254.1"/>
    </source>
</evidence>
<gene>
    <name evidence="3" type="ORF">IC227_01095</name>
</gene>
<dbReference type="InterPro" id="IPR036938">
    <property type="entry name" value="PAP2/HPO_sf"/>
</dbReference>
<keyword evidence="4" id="KW-1185">Reference proteome</keyword>
<keyword evidence="1" id="KW-1133">Transmembrane helix</keyword>
<proteinExistence type="predicted"/>
<evidence type="ECO:0000256" key="1">
    <source>
        <dbReference type="SAM" id="Phobius"/>
    </source>
</evidence>